<accession>A0A7U7GBG1</accession>
<dbReference type="AlphaFoldDB" id="A0A7U7GBG1"/>
<dbReference type="SUPFAM" id="SSF160246">
    <property type="entry name" value="EspE N-terminal domain-like"/>
    <property type="match status" value="1"/>
</dbReference>
<dbReference type="InterPro" id="IPR027417">
    <property type="entry name" value="P-loop_NTPase"/>
</dbReference>
<dbReference type="GO" id="GO:0016887">
    <property type="term" value="F:ATP hydrolysis activity"/>
    <property type="evidence" value="ECO:0007669"/>
    <property type="project" value="TreeGrafter"/>
</dbReference>
<evidence type="ECO:0000313" key="6">
    <source>
        <dbReference type="EMBL" id="CDH44708.1"/>
    </source>
</evidence>
<dbReference type="Gene3D" id="3.30.450.90">
    <property type="match status" value="1"/>
</dbReference>
<dbReference type="InterPro" id="IPR007831">
    <property type="entry name" value="T2SS_GspE_N"/>
</dbReference>
<evidence type="ECO:0000259" key="5">
    <source>
        <dbReference type="PROSITE" id="PS00662"/>
    </source>
</evidence>
<keyword evidence="7" id="KW-1185">Reference proteome</keyword>
<dbReference type="EMBL" id="CBTK010000096">
    <property type="protein sequence ID" value="CDH44708.1"/>
    <property type="molecule type" value="Genomic_DNA"/>
</dbReference>
<evidence type="ECO:0000256" key="3">
    <source>
        <dbReference type="ARBA" id="ARBA00022840"/>
    </source>
</evidence>
<reference evidence="6 7" key="1">
    <citation type="journal article" date="2014" name="ISME J.">
        <title>Candidatus Competibacter-lineage genomes retrieved from metagenomes reveal functional metabolic diversity.</title>
        <authorList>
            <person name="McIlroy S.J."/>
            <person name="Albertsen M."/>
            <person name="Andresen E.K."/>
            <person name="Saunders A.M."/>
            <person name="Kristiansen R."/>
            <person name="Stokholm-Bjerregaard M."/>
            <person name="Nielsen K.L."/>
            <person name="Nielsen P.H."/>
        </authorList>
    </citation>
    <scope>NUCLEOTIDE SEQUENCE [LARGE SCALE GENOMIC DNA]</scope>
    <source>
        <strain evidence="6 7">Run_B_J11</strain>
    </source>
</reference>
<feature type="compositionally biased region" description="Pro residues" evidence="4">
    <location>
        <begin position="1"/>
        <end position="13"/>
    </location>
</feature>
<dbReference type="Pfam" id="PF00437">
    <property type="entry name" value="T2SSE"/>
    <property type="match status" value="1"/>
</dbReference>
<dbReference type="Gene3D" id="3.40.50.300">
    <property type="entry name" value="P-loop containing nucleotide triphosphate hydrolases"/>
    <property type="match status" value="1"/>
</dbReference>
<dbReference type="SUPFAM" id="SSF52540">
    <property type="entry name" value="P-loop containing nucleoside triphosphate hydrolases"/>
    <property type="match status" value="1"/>
</dbReference>
<comment type="caution">
    <text evidence="6">The sequence shown here is derived from an EMBL/GenBank/DDBJ whole genome shotgun (WGS) entry which is preliminary data.</text>
</comment>
<evidence type="ECO:0000256" key="2">
    <source>
        <dbReference type="ARBA" id="ARBA00022741"/>
    </source>
</evidence>
<dbReference type="PANTHER" id="PTHR30258">
    <property type="entry name" value="TYPE II SECRETION SYSTEM PROTEIN GSPE-RELATED"/>
    <property type="match status" value="1"/>
</dbReference>
<evidence type="ECO:0000256" key="1">
    <source>
        <dbReference type="ARBA" id="ARBA00006611"/>
    </source>
</evidence>
<name>A0A7U7GBG1_9GAMM</name>
<comment type="similarity">
    <text evidence="1">Belongs to the GSP E family.</text>
</comment>
<dbReference type="PANTHER" id="PTHR30258:SF2">
    <property type="entry name" value="COMG OPERON PROTEIN 1"/>
    <property type="match status" value="1"/>
</dbReference>
<dbReference type="Proteomes" id="UP000019184">
    <property type="component" value="Unassembled WGS sequence"/>
</dbReference>
<dbReference type="CDD" id="cd01129">
    <property type="entry name" value="PulE-GspE-like"/>
    <property type="match status" value="1"/>
</dbReference>
<sequence>MSVLTPSPPPPDPSTAIPSPEDFTLVRQDLGEAGSLPTVRRDLRSAKTLNPSDTGMEIAKFLLEDGILTDEQLAYAVRIRDKLSTEKPLLSILHEIGYVNLDQQRTTLRKHRISVRIGALLVELGHLREQDLRAALALQKESGSGKKLGDILLENHFIEENRLIEVLADQLGFPQITPDLGDVDRKLLDKANANWYLQRHFLPIRSEEGRILVAFADPFDQLARQDAARLFGPELVPLIASKSAIRETLESYKRQSQNVGGPLIQTNEIARVVELVDELILDAINAKASDIHVEPMKEHLRIRFRCDGVLGIYKKFDKKLAPSMVNRLKILGKADIAERRRHQDGHITFEDPKTGREIDIRVSVYVTIYGEKVVLRLLRKAQLVPLDQIGMFPRTLSRFYEDALDLPSGIVMITGPTGTGKTTTLYSCVNYLNSIDRCIVTVEDPVEYVIEGIAQCSLNPKIDVTFETTLPYIMRQDPDVIVLGEIRDRFSADAAIQAALTGHKVLTTFHTEDTIGGLLRLMNMDIETFMISSTVVSVLAQRLLRRVCSSCAESYQPNSTELQRLGYKRQELEGTQFKQGRGCAECRHTGYKGRVGVFELLILNVMVKDAMLQKCTSHEIRRISLETSGMVTLLEDGLLKAALGETTLAEVFRYLPRLDKPRPLAELKRLVGIT</sequence>
<feature type="domain" description="Bacterial type II secretion system protein E" evidence="5">
    <location>
        <begin position="474"/>
        <end position="488"/>
    </location>
</feature>
<gene>
    <name evidence="6" type="ORF">BN874_1850008</name>
</gene>
<organism evidence="6 7">
    <name type="scientific">Candidatus Contendobacter odensis Run_B_J11</name>
    <dbReference type="NCBI Taxonomy" id="1400861"/>
    <lineage>
        <taxon>Bacteria</taxon>
        <taxon>Pseudomonadati</taxon>
        <taxon>Pseudomonadota</taxon>
        <taxon>Gammaproteobacteria</taxon>
        <taxon>Candidatus Competibacteraceae</taxon>
        <taxon>Candidatus Contendibacter</taxon>
    </lineage>
</organism>
<dbReference type="InterPro" id="IPR001482">
    <property type="entry name" value="T2SS/T4SS_dom"/>
</dbReference>
<evidence type="ECO:0000313" key="7">
    <source>
        <dbReference type="Proteomes" id="UP000019184"/>
    </source>
</evidence>
<dbReference type="Gene3D" id="3.30.300.160">
    <property type="entry name" value="Type II secretion system, protein E, N-terminal domain"/>
    <property type="match status" value="1"/>
</dbReference>
<keyword evidence="3" id="KW-0067">ATP-binding</keyword>
<dbReference type="GO" id="GO:0005524">
    <property type="term" value="F:ATP binding"/>
    <property type="evidence" value="ECO:0007669"/>
    <property type="project" value="UniProtKB-KW"/>
</dbReference>
<dbReference type="GO" id="GO:0005886">
    <property type="term" value="C:plasma membrane"/>
    <property type="evidence" value="ECO:0007669"/>
    <property type="project" value="TreeGrafter"/>
</dbReference>
<dbReference type="RefSeq" id="WP_230314363.1">
    <property type="nucleotide sequence ID" value="NZ_CBTK010000096.1"/>
</dbReference>
<dbReference type="Pfam" id="PF05157">
    <property type="entry name" value="MshEN"/>
    <property type="match status" value="1"/>
</dbReference>
<evidence type="ECO:0000256" key="4">
    <source>
        <dbReference type="SAM" id="MobiDB-lite"/>
    </source>
</evidence>
<dbReference type="PROSITE" id="PS00662">
    <property type="entry name" value="T2SP_E"/>
    <property type="match status" value="1"/>
</dbReference>
<dbReference type="InterPro" id="IPR037257">
    <property type="entry name" value="T2SS_E_N_sf"/>
</dbReference>
<protein>
    <submittedName>
        <fullName evidence="6">Type II secretion system protein E</fullName>
    </submittedName>
</protein>
<proteinExistence type="inferred from homology"/>
<feature type="region of interest" description="Disordered" evidence="4">
    <location>
        <begin position="1"/>
        <end position="20"/>
    </location>
</feature>
<keyword evidence="2" id="KW-0547">Nucleotide-binding</keyword>